<dbReference type="RefSeq" id="WP_141989287.1">
    <property type="nucleotide sequence ID" value="NZ_VFRA01000001.1"/>
</dbReference>
<feature type="transmembrane region" description="Helical" evidence="2">
    <location>
        <begin position="269"/>
        <end position="291"/>
    </location>
</feature>
<evidence type="ECO:0000256" key="2">
    <source>
        <dbReference type="SAM" id="Phobius"/>
    </source>
</evidence>
<keyword evidence="2" id="KW-0812">Transmembrane</keyword>
<dbReference type="EMBL" id="VFRA01000001">
    <property type="protein sequence ID" value="TQO18711.1"/>
    <property type="molecule type" value="Genomic_DNA"/>
</dbReference>
<dbReference type="Proteomes" id="UP000316560">
    <property type="component" value="Unassembled WGS sequence"/>
</dbReference>
<evidence type="ECO:0000313" key="4">
    <source>
        <dbReference type="Proteomes" id="UP000316560"/>
    </source>
</evidence>
<protein>
    <submittedName>
        <fullName evidence="3">Uncharacterized protein</fullName>
    </submittedName>
</protein>
<feature type="transmembrane region" description="Helical" evidence="2">
    <location>
        <begin position="246"/>
        <end position="263"/>
    </location>
</feature>
<dbReference type="OrthoDB" id="5126497at2"/>
<organism evidence="3 4">
    <name type="scientific">Rhodoglobus vestalii</name>
    <dbReference type="NCBI Taxonomy" id="193384"/>
    <lineage>
        <taxon>Bacteria</taxon>
        <taxon>Bacillati</taxon>
        <taxon>Actinomycetota</taxon>
        <taxon>Actinomycetes</taxon>
        <taxon>Micrococcales</taxon>
        <taxon>Microbacteriaceae</taxon>
        <taxon>Rhodoglobus</taxon>
    </lineage>
</organism>
<feature type="transmembrane region" description="Helical" evidence="2">
    <location>
        <begin position="48"/>
        <end position="68"/>
    </location>
</feature>
<keyword evidence="2" id="KW-1133">Transmembrane helix</keyword>
<dbReference type="AlphaFoldDB" id="A0A8H2PT02"/>
<reference evidence="3 4" key="1">
    <citation type="submission" date="2019-06" db="EMBL/GenBank/DDBJ databases">
        <title>Sequencing the genomes of 1000 actinobacteria strains.</title>
        <authorList>
            <person name="Klenk H.-P."/>
        </authorList>
    </citation>
    <scope>NUCLEOTIDE SEQUENCE [LARGE SCALE GENOMIC DNA]</scope>
    <source>
        <strain evidence="3 4">DSM 21947</strain>
    </source>
</reference>
<feature type="transmembrane region" description="Helical" evidence="2">
    <location>
        <begin position="212"/>
        <end position="234"/>
    </location>
</feature>
<feature type="region of interest" description="Disordered" evidence="1">
    <location>
        <begin position="1"/>
        <end position="41"/>
    </location>
</feature>
<evidence type="ECO:0000256" key="1">
    <source>
        <dbReference type="SAM" id="MobiDB-lite"/>
    </source>
</evidence>
<keyword evidence="4" id="KW-1185">Reference proteome</keyword>
<feature type="compositionally biased region" description="Polar residues" evidence="1">
    <location>
        <begin position="1"/>
        <end position="16"/>
    </location>
</feature>
<feature type="transmembrane region" description="Helical" evidence="2">
    <location>
        <begin position="119"/>
        <end position="136"/>
    </location>
</feature>
<accession>A0A8H2PT02</accession>
<feature type="transmembrane region" description="Helical" evidence="2">
    <location>
        <begin position="88"/>
        <end position="107"/>
    </location>
</feature>
<gene>
    <name evidence="3" type="ORF">FB472_0232</name>
</gene>
<proteinExistence type="predicted"/>
<name>A0A8H2PT02_9MICO</name>
<feature type="transmembrane region" description="Helical" evidence="2">
    <location>
        <begin position="148"/>
        <end position="167"/>
    </location>
</feature>
<comment type="caution">
    <text evidence="3">The sequence shown here is derived from an EMBL/GenBank/DDBJ whole genome shotgun (WGS) entry which is preliminary data.</text>
</comment>
<evidence type="ECO:0000313" key="3">
    <source>
        <dbReference type="EMBL" id="TQO18711.1"/>
    </source>
</evidence>
<sequence length="299" mass="32039">MESDGNKTGSRFANTPTPSPEDAAEQLKAQHNVQDQMKRRAPSRGSSWLSLWGAALMSSYIGVFLATFPALSTTDDTTDTFNFTQTGLLVFPVLLYSSLVVGAREHFSIRTRPTRRSTIAYALLVAAFIALLALRITGTQYPWWVNPLLPIVLFAVLAASHIARLLGRLREEGAATTPRPALRNSVRWNTVGIGVASGALVSSSTLPVPFSIATIIAMVWVVVSVLGAQTIWGLTRTGYEWGAAQWIAFGLTVSAMFGVSVLAPHVNFLTITSTIAIGVAIFLLMLAASVLPPGGKSRP</sequence>
<keyword evidence="2" id="KW-0472">Membrane</keyword>
<feature type="transmembrane region" description="Helical" evidence="2">
    <location>
        <begin position="188"/>
        <end position="206"/>
    </location>
</feature>